<accession>A0A9X4F2S9</accession>
<dbReference type="PANTHER" id="PTHR32305">
    <property type="match status" value="1"/>
</dbReference>
<gene>
    <name evidence="2" type="ORF">L9W94_14235</name>
</gene>
<dbReference type="Gene3D" id="2.180.10.10">
    <property type="entry name" value="RHS repeat-associated core"/>
    <property type="match status" value="1"/>
</dbReference>
<dbReference type="PANTHER" id="PTHR32305:SF15">
    <property type="entry name" value="PROTEIN RHSA-RELATED"/>
    <property type="match status" value="1"/>
</dbReference>
<dbReference type="NCBIfam" id="TIGR03696">
    <property type="entry name" value="Rhs_assc_core"/>
    <property type="match status" value="1"/>
</dbReference>
<name>A0A9X4F2S9_9VIBR</name>
<dbReference type="AlphaFoldDB" id="A0A9X4F2S9"/>
<feature type="compositionally biased region" description="Polar residues" evidence="1">
    <location>
        <begin position="379"/>
        <end position="388"/>
    </location>
</feature>
<dbReference type="Proteomes" id="UP001140979">
    <property type="component" value="Unassembled WGS sequence"/>
</dbReference>
<feature type="compositionally biased region" description="Basic and acidic residues" evidence="1">
    <location>
        <begin position="344"/>
        <end position="356"/>
    </location>
</feature>
<feature type="region of interest" description="Disordered" evidence="1">
    <location>
        <begin position="315"/>
        <end position="396"/>
    </location>
</feature>
<evidence type="ECO:0000313" key="3">
    <source>
        <dbReference type="Proteomes" id="UP001140979"/>
    </source>
</evidence>
<sequence length="587" mass="65676">MGITDTWQYDGIDRVISNSVSLADKTQHGVDNPDFAGPFTYQYDKLGNLMYKTGIGDYVYSNQQAGPHAVTKANGLNYQYDDNGNMLRAWADGSQHNERELEWSEFNKPTKITRNGKTVEFFYDANHNRYLKKNSDGIETFYFGKSYERVTDTNTGIVQHKHFVYADGKLIALNTQVKDADNKLKDKQVRYLHYDALNSVDMITDGYGLVVERRSYDTWGKQRKVAWREDGPLEVVQQAMTNRGYTGHEEIIEVGLVHMNGRVYDQELARFISPDPIVQAPYVTNSFNRYAYVLNNPLKYTDPTGFMFAGGECSVRSGDSSGRRSDSQNGCDNSNNTRNRPTRSPRERRSRSDRIVSEGSAPGVSDAGSDTYENDDSVTETQLPTVRATSLKDPYGTQNYDEQIEHQTPEATYDDLFSSTNSQSLNTNAIKVAGISKSDVLKNWTPKNATRFQMNINYSKTIPVGKNNHIEFSTGTNGDTAINSLSVKFNRIGIEYTRDEQTKKTNVKAIYGVGIGTKQLGLGANTLLDSDGNLGVAADGQVGGAKGSVSYEVDLEQLNENMQYQDIEGYIDRTNTQIYGNPLLNGF</sequence>
<dbReference type="EMBL" id="JAKNBA010000027">
    <property type="protein sequence ID" value="MDE1243289.1"/>
    <property type="molecule type" value="Genomic_DNA"/>
</dbReference>
<proteinExistence type="predicted"/>
<evidence type="ECO:0000313" key="2">
    <source>
        <dbReference type="EMBL" id="MDE1243289.1"/>
    </source>
</evidence>
<organism evidence="2 3">
    <name type="scientific">Vibrio aestuarianus</name>
    <dbReference type="NCBI Taxonomy" id="28171"/>
    <lineage>
        <taxon>Bacteria</taxon>
        <taxon>Pseudomonadati</taxon>
        <taxon>Pseudomonadota</taxon>
        <taxon>Gammaproteobacteria</taxon>
        <taxon>Vibrionales</taxon>
        <taxon>Vibrionaceae</taxon>
        <taxon>Vibrio</taxon>
    </lineage>
</organism>
<evidence type="ECO:0000256" key="1">
    <source>
        <dbReference type="SAM" id="MobiDB-lite"/>
    </source>
</evidence>
<protein>
    <submittedName>
        <fullName evidence="2">RHS repeat-associated core domain-containing protein</fullName>
    </submittedName>
</protein>
<reference evidence="2" key="1">
    <citation type="submission" date="2022-02" db="EMBL/GenBank/DDBJ databases">
        <title>Emergence and expansion in Europe of a Vibrio aestuarianus clonal complex pathogenic for oysters.</title>
        <authorList>
            <person name="Mesnil A."/>
            <person name="Travers M.-A."/>
        </authorList>
    </citation>
    <scope>NUCLEOTIDE SEQUENCE</scope>
    <source>
        <strain evidence="2">19_064_11T1</strain>
    </source>
</reference>
<comment type="caution">
    <text evidence="2">The sequence shown here is derived from an EMBL/GenBank/DDBJ whole genome shotgun (WGS) entry which is preliminary data.</text>
</comment>
<dbReference type="RefSeq" id="WP_274683563.1">
    <property type="nucleotide sequence ID" value="NZ_JAKNBA010000027.1"/>
</dbReference>
<dbReference type="InterPro" id="IPR050708">
    <property type="entry name" value="T6SS_VgrG/RHS"/>
</dbReference>
<dbReference type="InterPro" id="IPR022385">
    <property type="entry name" value="Rhs_assc_core"/>
</dbReference>